<dbReference type="AlphaFoldDB" id="A0A7W6H2Q8"/>
<keyword evidence="1" id="KW-0812">Transmembrane</keyword>
<comment type="caution">
    <text evidence="2">The sequence shown here is derived from an EMBL/GenBank/DDBJ whole genome shotgun (WGS) entry which is preliminary data.</text>
</comment>
<dbReference type="EMBL" id="JACIEK010000001">
    <property type="protein sequence ID" value="MBB3996920.1"/>
    <property type="molecule type" value="Genomic_DNA"/>
</dbReference>
<sequence length="136" mass="13944">MSEPDDSPTPIDPAFEKVRRKMVRLLALSIAVLFVGLIAVLSAVVYRSSDRAPEAASAAAGGSREIAVGTLAPITLPEGASISETALDASHALLRIALSGGGEELVVVDLRNGEVVSRHPIRVEGGVPSSAPVPAN</sequence>
<feature type="transmembrane region" description="Helical" evidence="1">
    <location>
        <begin position="25"/>
        <end position="46"/>
    </location>
</feature>
<evidence type="ECO:0008006" key="4">
    <source>
        <dbReference type="Google" id="ProtNLM"/>
    </source>
</evidence>
<proteinExistence type="predicted"/>
<evidence type="ECO:0000256" key="1">
    <source>
        <dbReference type="SAM" id="Phobius"/>
    </source>
</evidence>
<organism evidence="2 3">
    <name type="scientific">Aureimonas pseudogalii</name>
    <dbReference type="NCBI Taxonomy" id="1744844"/>
    <lineage>
        <taxon>Bacteria</taxon>
        <taxon>Pseudomonadati</taxon>
        <taxon>Pseudomonadota</taxon>
        <taxon>Alphaproteobacteria</taxon>
        <taxon>Hyphomicrobiales</taxon>
        <taxon>Aurantimonadaceae</taxon>
        <taxon>Aureimonas</taxon>
    </lineage>
</organism>
<reference evidence="2 3" key="1">
    <citation type="submission" date="2020-08" db="EMBL/GenBank/DDBJ databases">
        <title>Genomic Encyclopedia of Type Strains, Phase IV (KMG-IV): sequencing the most valuable type-strain genomes for metagenomic binning, comparative biology and taxonomic classification.</title>
        <authorList>
            <person name="Goeker M."/>
        </authorList>
    </citation>
    <scope>NUCLEOTIDE SEQUENCE [LARGE SCALE GENOMIC DNA]</scope>
    <source>
        <strain evidence="2 3">DSM 102238</strain>
    </source>
</reference>
<accession>A0A7W6H2Q8</accession>
<gene>
    <name evidence="2" type="ORF">GGR04_000741</name>
</gene>
<dbReference type="Proteomes" id="UP000542776">
    <property type="component" value="Unassembled WGS sequence"/>
</dbReference>
<keyword evidence="3" id="KW-1185">Reference proteome</keyword>
<protein>
    <recommendedName>
        <fullName evidence="4">Fimbrial protein</fullName>
    </recommendedName>
</protein>
<keyword evidence="1" id="KW-0472">Membrane</keyword>
<dbReference type="RefSeq" id="WP_183197955.1">
    <property type="nucleotide sequence ID" value="NZ_JACIEK010000001.1"/>
</dbReference>
<name>A0A7W6H2Q8_9HYPH</name>
<evidence type="ECO:0000313" key="2">
    <source>
        <dbReference type="EMBL" id="MBB3996920.1"/>
    </source>
</evidence>
<evidence type="ECO:0000313" key="3">
    <source>
        <dbReference type="Proteomes" id="UP000542776"/>
    </source>
</evidence>
<keyword evidence="1" id="KW-1133">Transmembrane helix</keyword>